<dbReference type="EMBL" id="FMZH01000013">
    <property type="protein sequence ID" value="SDE17815.1"/>
    <property type="molecule type" value="Genomic_DNA"/>
</dbReference>
<reference evidence="2" key="1">
    <citation type="submission" date="2016-10" db="EMBL/GenBank/DDBJ databases">
        <authorList>
            <person name="Varghese N."/>
            <person name="Submissions S."/>
        </authorList>
    </citation>
    <scope>NUCLEOTIDE SEQUENCE [LARGE SCALE GENOMIC DNA]</scope>
    <source>
        <strain evidence="2">DSM 18609</strain>
    </source>
</reference>
<evidence type="ECO:0000313" key="1">
    <source>
        <dbReference type="EMBL" id="SDE17815.1"/>
    </source>
</evidence>
<accession>A0A1G7AUZ3</accession>
<sequence length="442" mass="51041">MSINTTRICLLRENTLNGNLAVQFVPIPNPLEQAWKEFEPLFKSAIKGPELFKKIAEHQELKVIFNNVNYCRYMNAPEGNLHYGLEGIKTYYEHQPNSVLESYTKERITAYCLSLKQNELKQDPAILAISHRRMGWEYPVHKLNDNFTVFFKTNFGYGNSSYFYTIIQYKGVLVVPYSDWVKYRFVNKYEIIRYSAHHFVSNESWEWAMEYAKDAWNLANLSESAFVNRYLLGQCEEMVSGLASILSGNKFKVFTKSWGILAGPSQVKEEIQLSGHGLMIYRAEKISGALTFIESINALSGTVAIGGIIEKIESFNLRMRPILEAEIPKIEENIFRETAAMKSRKQEYDIASEEKNTYVARYRELREEFPDEGLADLDQRFDQAYPGYMNAMKKCDDAYKQYCDASDKLSESERVVGELKKSLNDIRVYFDRKAEITGDLVG</sequence>
<dbReference type="STRING" id="390242.SAMN04488024_11340"/>
<name>A0A1G7AUZ3_9SPHI</name>
<dbReference type="RefSeq" id="WP_090772215.1">
    <property type="nucleotide sequence ID" value="NZ_FMZH01000013.1"/>
</dbReference>
<protein>
    <submittedName>
        <fullName evidence="1">Uncharacterized protein</fullName>
    </submittedName>
</protein>
<proteinExistence type="predicted"/>
<keyword evidence="2" id="KW-1185">Reference proteome</keyword>
<gene>
    <name evidence="1" type="ORF">SAMN04488024_11340</name>
</gene>
<dbReference type="Proteomes" id="UP000199455">
    <property type="component" value="Unassembled WGS sequence"/>
</dbReference>
<dbReference type="AlphaFoldDB" id="A0A1G7AUZ3"/>
<organism evidence="1 2">
    <name type="scientific">Pedobacter soli</name>
    <dbReference type="NCBI Taxonomy" id="390242"/>
    <lineage>
        <taxon>Bacteria</taxon>
        <taxon>Pseudomonadati</taxon>
        <taxon>Bacteroidota</taxon>
        <taxon>Sphingobacteriia</taxon>
        <taxon>Sphingobacteriales</taxon>
        <taxon>Sphingobacteriaceae</taxon>
        <taxon>Pedobacter</taxon>
    </lineage>
</organism>
<evidence type="ECO:0000313" key="2">
    <source>
        <dbReference type="Proteomes" id="UP000199455"/>
    </source>
</evidence>